<name>A0A6A5ZZE3_9PLEO</name>
<evidence type="ECO:0000256" key="2">
    <source>
        <dbReference type="ARBA" id="ARBA00023004"/>
    </source>
</evidence>
<protein>
    <recommendedName>
        <fullName evidence="7">Kelch repeat protein</fullName>
    </recommendedName>
</protein>
<gene>
    <name evidence="5" type="ORF">P153DRAFT_351175</name>
</gene>
<dbReference type="Gene3D" id="2.120.10.80">
    <property type="entry name" value="Kelch-type beta propeller"/>
    <property type="match status" value="2"/>
</dbReference>
<dbReference type="SUPFAM" id="SSF50965">
    <property type="entry name" value="Galactose oxidase, central domain"/>
    <property type="match status" value="1"/>
</dbReference>
<keyword evidence="4" id="KW-1133">Transmembrane helix</keyword>
<keyword evidence="2" id="KW-0408">Iron</keyword>
<evidence type="ECO:0000256" key="1">
    <source>
        <dbReference type="ARBA" id="ARBA00022737"/>
    </source>
</evidence>
<evidence type="ECO:0000256" key="4">
    <source>
        <dbReference type="SAM" id="Phobius"/>
    </source>
</evidence>
<evidence type="ECO:0000313" key="6">
    <source>
        <dbReference type="Proteomes" id="UP000799771"/>
    </source>
</evidence>
<feature type="transmembrane region" description="Helical" evidence="4">
    <location>
        <begin position="501"/>
        <end position="526"/>
    </location>
</feature>
<dbReference type="GeneID" id="54406754"/>
<dbReference type="OrthoDB" id="10251809at2759"/>
<keyword evidence="4" id="KW-0472">Membrane</keyword>
<sequence>MARLIAAGEMAPKISHATNSKKRRLPGCVLTQPRPSFSLTMNFRHWFTLLCLAALVPAQDTVSELHSSIVRRFFHSSVILGETLYIDGGEVTTTAWEWGKQINNWTIGVDLSKPFSTSQTQSRPSAQLIAKNNCPNLVLPTFWVNKKENTAYTWGGQMSFFQPNIESSNIPPVELWALTPDTGLNGSWSKIEPGSDTLFPKLDRPVYGASTYSDQGGFYLSGKYSSSKTPGDSDYVPLPGLLYYDYEEKSWTNKSATSLPGGGFWEKGNAQYVPTWGTEGLLVIFGGVDMASHQSVTWSNITVFDIGLGSWYAQSTSGDTPSRRDLFCSVGVGSSSGDTYEIFVYGGSPLETTDNIKDTAASMYVLTLPAFTWFKVNATTDARYIHTCHVAGQRQMLSIGGLDPSLEDAPLDNTKTTSRINETDPYLLGIKVFDLTELVWTNSFDPGASAYTAPNVIASYYGGQIKYPNRWNDIGLEWLFTRAANNISSQSPTATPEDSEVATGVIAGSVVGGVVGLLIVGGLIYWRVLRRRKLKAQYAAVPPSTKGDTVSHPTEMYEEPGKPLYELGSERSLHELGSNKPLPELETGNVNSTAER</sequence>
<keyword evidence="1" id="KW-0677">Repeat</keyword>
<organism evidence="5 6">
    <name type="scientific">Dothidotthia symphoricarpi CBS 119687</name>
    <dbReference type="NCBI Taxonomy" id="1392245"/>
    <lineage>
        <taxon>Eukaryota</taxon>
        <taxon>Fungi</taxon>
        <taxon>Dikarya</taxon>
        <taxon>Ascomycota</taxon>
        <taxon>Pezizomycotina</taxon>
        <taxon>Dothideomycetes</taxon>
        <taxon>Pleosporomycetidae</taxon>
        <taxon>Pleosporales</taxon>
        <taxon>Dothidotthiaceae</taxon>
        <taxon>Dothidotthia</taxon>
    </lineage>
</organism>
<dbReference type="InterPro" id="IPR015915">
    <property type="entry name" value="Kelch-typ_b-propeller"/>
</dbReference>
<evidence type="ECO:0000313" key="5">
    <source>
        <dbReference type="EMBL" id="KAF2124264.1"/>
    </source>
</evidence>
<keyword evidence="4" id="KW-0812">Transmembrane</keyword>
<dbReference type="PANTHER" id="PTHR47435:SF4">
    <property type="entry name" value="KELCH REPEAT PROTEIN (AFU_ORTHOLOGUE AFUA_5G12780)"/>
    <property type="match status" value="1"/>
</dbReference>
<feature type="region of interest" description="Disordered" evidence="3">
    <location>
        <begin position="540"/>
        <end position="596"/>
    </location>
</feature>
<dbReference type="AlphaFoldDB" id="A0A6A5ZZE3"/>
<dbReference type="InterPro" id="IPR011043">
    <property type="entry name" value="Gal_Oxase/kelch_b-propeller"/>
</dbReference>
<dbReference type="Proteomes" id="UP000799771">
    <property type="component" value="Unassembled WGS sequence"/>
</dbReference>
<evidence type="ECO:0000256" key="3">
    <source>
        <dbReference type="SAM" id="MobiDB-lite"/>
    </source>
</evidence>
<keyword evidence="6" id="KW-1185">Reference proteome</keyword>
<proteinExistence type="predicted"/>
<evidence type="ECO:0008006" key="7">
    <source>
        <dbReference type="Google" id="ProtNLM"/>
    </source>
</evidence>
<dbReference type="PANTHER" id="PTHR47435">
    <property type="entry name" value="KELCH REPEAT PROTEIN (AFU_ORTHOLOGUE AFUA_5G12780)"/>
    <property type="match status" value="1"/>
</dbReference>
<accession>A0A6A5ZZE3</accession>
<dbReference type="EMBL" id="ML977520">
    <property type="protein sequence ID" value="KAF2124264.1"/>
    <property type="molecule type" value="Genomic_DNA"/>
</dbReference>
<dbReference type="GO" id="GO:0019760">
    <property type="term" value="P:glucosinolate metabolic process"/>
    <property type="evidence" value="ECO:0007669"/>
    <property type="project" value="UniProtKB-ARBA"/>
</dbReference>
<reference evidence="5" key="1">
    <citation type="journal article" date="2020" name="Stud. Mycol.">
        <title>101 Dothideomycetes genomes: a test case for predicting lifestyles and emergence of pathogens.</title>
        <authorList>
            <person name="Haridas S."/>
            <person name="Albert R."/>
            <person name="Binder M."/>
            <person name="Bloem J."/>
            <person name="Labutti K."/>
            <person name="Salamov A."/>
            <person name="Andreopoulos B."/>
            <person name="Baker S."/>
            <person name="Barry K."/>
            <person name="Bills G."/>
            <person name="Bluhm B."/>
            <person name="Cannon C."/>
            <person name="Castanera R."/>
            <person name="Culley D."/>
            <person name="Daum C."/>
            <person name="Ezra D."/>
            <person name="Gonzalez J."/>
            <person name="Henrissat B."/>
            <person name="Kuo A."/>
            <person name="Liang C."/>
            <person name="Lipzen A."/>
            <person name="Lutzoni F."/>
            <person name="Magnuson J."/>
            <person name="Mondo S."/>
            <person name="Nolan M."/>
            <person name="Ohm R."/>
            <person name="Pangilinan J."/>
            <person name="Park H.-J."/>
            <person name="Ramirez L."/>
            <person name="Alfaro M."/>
            <person name="Sun H."/>
            <person name="Tritt A."/>
            <person name="Yoshinaga Y."/>
            <person name="Zwiers L.-H."/>
            <person name="Turgeon B."/>
            <person name="Goodwin S."/>
            <person name="Spatafora J."/>
            <person name="Crous P."/>
            <person name="Grigoriev I."/>
        </authorList>
    </citation>
    <scope>NUCLEOTIDE SEQUENCE</scope>
    <source>
        <strain evidence="5">CBS 119687</strain>
    </source>
</reference>
<dbReference type="RefSeq" id="XP_033518657.1">
    <property type="nucleotide sequence ID" value="XM_033666322.1"/>
</dbReference>